<dbReference type="PROSITE" id="PS50878">
    <property type="entry name" value="RT_POL"/>
    <property type="match status" value="1"/>
</dbReference>
<evidence type="ECO:0000259" key="8">
    <source>
        <dbReference type="PROSITE" id="PS50878"/>
    </source>
</evidence>
<organism evidence="9 10">
    <name type="scientific">Loxostege sticticalis</name>
    <name type="common">Beet webworm moth</name>
    <dbReference type="NCBI Taxonomy" id="481309"/>
    <lineage>
        <taxon>Eukaryota</taxon>
        <taxon>Metazoa</taxon>
        <taxon>Ecdysozoa</taxon>
        <taxon>Arthropoda</taxon>
        <taxon>Hexapoda</taxon>
        <taxon>Insecta</taxon>
        <taxon>Pterygota</taxon>
        <taxon>Neoptera</taxon>
        <taxon>Endopterygota</taxon>
        <taxon>Lepidoptera</taxon>
        <taxon>Glossata</taxon>
        <taxon>Ditrysia</taxon>
        <taxon>Pyraloidea</taxon>
        <taxon>Crambidae</taxon>
        <taxon>Pyraustinae</taxon>
        <taxon>Loxostege</taxon>
    </lineage>
</organism>
<keyword evidence="1" id="KW-0645">Protease</keyword>
<dbReference type="InterPro" id="IPR043128">
    <property type="entry name" value="Rev_trsase/Diguanyl_cyclase"/>
</dbReference>
<dbReference type="Proteomes" id="UP001549921">
    <property type="component" value="Unassembled WGS sequence"/>
</dbReference>
<keyword evidence="2" id="KW-0808">Transferase</keyword>
<dbReference type="InterPro" id="IPR043502">
    <property type="entry name" value="DNA/RNA_pol_sf"/>
</dbReference>
<dbReference type="InterPro" id="IPR001878">
    <property type="entry name" value="Znf_CCHC"/>
</dbReference>
<evidence type="ECO:0000256" key="2">
    <source>
        <dbReference type="ARBA" id="ARBA00022679"/>
    </source>
</evidence>
<evidence type="ECO:0000313" key="10">
    <source>
        <dbReference type="Proteomes" id="UP001549921"/>
    </source>
</evidence>
<dbReference type="Gene3D" id="2.40.70.10">
    <property type="entry name" value="Acid Proteases"/>
    <property type="match status" value="1"/>
</dbReference>
<dbReference type="SUPFAM" id="SSF50630">
    <property type="entry name" value="Acid proteases"/>
    <property type="match status" value="1"/>
</dbReference>
<evidence type="ECO:0000256" key="4">
    <source>
        <dbReference type="ARBA" id="ARBA00022722"/>
    </source>
</evidence>
<dbReference type="SUPFAM" id="SSF57756">
    <property type="entry name" value="Retrovirus zinc finger-like domains"/>
    <property type="match status" value="1"/>
</dbReference>
<evidence type="ECO:0000256" key="6">
    <source>
        <dbReference type="ARBA" id="ARBA00022801"/>
    </source>
</evidence>
<keyword evidence="5" id="KW-0255">Endonuclease</keyword>
<dbReference type="PANTHER" id="PTHR37984:SF5">
    <property type="entry name" value="PROTEIN NYNRIN-LIKE"/>
    <property type="match status" value="1"/>
</dbReference>
<keyword evidence="3" id="KW-0548">Nucleotidyltransferase</keyword>
<dbReference type="GO" id="GO:0008233">
    <property type="term" value="F:peptidase activity"/>
    <property type="evidence" value="ECO:0007669"/>
    <property type="project" value="UniProtKB-KW"/>
</dbReference>
<dbReference type="PANTHER" id="PTHR37984">
    <property type="entry name" value="PROTEIN CBG26694"/>
    <property type="match status" value="1"/>
</dbReference>
<name>A0ABD0S525_LOXSC</name>
<dbReference type="Gene3D" id="3.30.70.270">
    <property type="match status" value="1"/>
</dbReference>
<accession>A0ABD0S525</accession>
<sequence length="859" mass="97172">MLSKKVRYGESLEHYYYSKINLLNRCKIYGRQAVDCILYGVEDRAVKVGAQAAQFTEPEQVLKYFRTVKVGHVRDRDQSSSRFRNDRRHVSIARPGTSRDGVSNNNIKCFNCNEIGHRCLKCDKPAVKCTYCDKLGHQLEHCYKYKSNKASEREQGQAKDKNEKQVSRLSVDDANDKYIIDIKVDNTVVKCHVDLGSQCSLIKVSKAKELGLNVVVSENLPVLKGIGGNLVVPVGVTTGSVNVQNIIETIDMYVVEDYVVNQPILLGHSFTEKPNIIITKTPTELIFQQIKGSKIPLRLVKQVTIPSKLTIPVLVKSDSQETGYILVHGSLRGPEGSEYYLHPGQYEIKDGRSTLLIYNTSDSPITLNENSLLTRATHKNNANSFGSLETFSLQLNETNLDDIKYGESLTEEERLELQKLLSQYGDRFSQSLKDLGYTNVTEMVIELEDTQPIVYRLYRLSQSERALVRNMVQEMIDSGIARESCSPYASPIVLVQKKTGEKRLYHYPLPRVEDQLDGLSGNTLFTSLDLASGYYQIPISEESRHKTAFVTPDGQFEYNRMPFGLVNAPSVFQRTINKILQEAKIKYAIVYMDDVLIPSKNFSEGLQRLEEVLKLLQTGGLTLKLSKCNFFQSKLDFLGFEVSAEGIRPGSRKTEAVSKFPAPRNQHELRQFLDIIPRVARWWVQLQEYDCSIEYRPGSRMTHVDALSRNSVEQTQPECRVLDSFAVEEIGQDWLSTVQSADEEVKRIIGLSSTRCQPHLTVVTVKNGTKTLQIYKWLPQPTLLPSGGLQWPGELPRQAERPFLRESDSHLAGFFSGSLGRFRPAAPTRGSKSHLLDQTIIYLCAKFHLYLLSHSSVIE</sequence>
<keyword evidence="4" id="KW-0540">Nuclease</keyword>
<reference evidence="9 10" key="1">
    <citation type="submission" date="2024-06" db="EMBL/GenBank/DDBJ databases">
        <title>A chromosome-level genome assembly of beet webworm, Loxostege sticticalis.</title>
        <authorList>
            <person name="Zhang Y."/>
        </authorList>
    </citation>
    <scope>NUCLEOTIDE SEQUENCE [LARGE SCALE GENOMIC DNA]</scope>
    <source>
        <strain evidence="9">AQ028</strain>
        <tissue evidence="9">Male pupae</tissue>
    </source>
</reference>
<dbReference type="Gene3D" id="4.10.60.10">
    <property type="entry name" value="Zinc finger, CCHC-type"/>
    <property type="match status" value="1"/>
</dbReference>
<dbReference type="CDD" id="cd00303">
    <property type="entry name" value="retropepsin_like"/>
    <property type="match status" value="1"/>
</dbReference>
<evidence type="ECO:0000256" key="3">
    <source>
        <dbReference type="ARBA" id="ARBA00022695"/>
    </source>
</evidence>
<proteinExistence type="predicted"/>
<dbReference type="Gene3D" id="3.10.10.10">
    <property type="entry name" value="HIV Type 1 Reverse Transcriptase, subunit A, domain 1"/>
    <property type="match status" value="1"/>
</dbReference>
<dbReference type="InterPro" id="IPR021109">
    <property type="entry name" value="Peptidase_aspartic_dom_sf"/>
</dbReference>
<keyword evidence="6" id="KW-0378">Hydrolase</keyword>
<dbReference type="SMART" id="SM00343">
    <property type="entry name" value="ZnF_C2HC"/>
    <property type="match status" value="2"/>
</dbReference>
<dbReference type="CDD" id="cd01647">
    <property type="entry name" value="RT_LTR"/>
    <property type="match status" value="1"/>
</dbReference>
<keyword evidence="7" id="KW-0695">RNA-directed DNA polymerase</keyword>
<comment type="caution">
    <text evidence="9">The sequence shown here is derived from an EMBL/GenBank/DDBJ whole genome shotgun (WGS) entry which is preliminary data.</text>
</comment>
<evidence type="ECO:0000313" key="9">
    <source>
        <dbReference type="EMBL" id="KAL0808776.1"/>
    </source>
</evidence>
<dbReference type="InterPro" id="IPR036875">
    <property type="entry name" value="Znf_CCHC_sf"/>
</dbReference>
<evidence type="ECO:0000256" key="7">
    <source>
        <dbReference type="ARBA" id="ARBA00022918"/>
    </source>
</evidence>
<dbReference type="GO" id="GO:0004519">
    <property type="term" value="F:endonuclease activity"/>
    <property type="evidence" value="ECO:0007669"/>
    <property type="project" value="UniProtKB-KW"/>
</dbReference>
<dbReference type="GO" id="GO:0003964">
    <property type="term" value="F:RNA-directed DNA polymerase activity"/>
    <property type="evidence" value="ECO:0007669"/>
    <property type="project" value="UniProtKB-KW"/>
</dbReference>
<dbReference type="AlphaFoldDB" id="A0ABD0S525"/>
<dbReference type="FunFam" id="3.10.10.10:FF:000007">
    <property type="entry name" value="Retrovirus-related Pol polyprotein from transposon 17.6-like Protein"/>
    <property type="match status" value="1"/>
</dbReference>
<evidence type="ECO:0000256" key="5">
    <source>
        <dbReference type="ARBA" id="ARBA00022759"/>
    </source>
</evidence>
<protein>
    <recommendedName>
        <fullName evidence="8">Reverse transcriptase domain-containing protein</fullName>
    </recommendedName>
</protein>
<dbReference type="InterPro" id="IPR000477">
    <property type="entry name" value="RT_dom"/>
</dbReference>
<dbReference type="EMBL" id="JBEDNZ010000030">
    <property type="protein sequence ID" value="KAL0808776.1"/>
    <property type="molecule type" value="Genomic_DNA"/>
</dbReference>
<dbReference type="Pfam" id="PF00078">
    <property type="entry name" value="RVT_1"/>
    <property type="match status" value="1"/>
</dbReference>
<dbReference type="InterPro" id="IPR050951">
    <property type="entry name" value="Retrovirus_Pol_polyprotein"/>
</dbReference>
<feature type="domain" description="Reverse transcriptase" evidence="8">
    <location>
        <begin position="426"/>
        <end position="642"/>
    </location>
</feature>
<evidence type="ECO:0000256" key="1">
    <source>
        <dbReference type="ARBA" id="ARBA00022670"/>
    </source>
</evidence>
<dbReference type="SUPFAM" id="SSF56672">
    <property type="entry name" value="DNA/RNA polymerases"/>
    <property type="match status" value="1"/>
</dbReference>
<gene>
    <name evidence="9" type="ORF">ABMA28_012456</name>
</gene>
<dbReference type="GO" id="GO:0006508">
    <property type="term" value="P:proteolysis"/>
    <property type="evidence" value="ECO:0007669"/>
    <property type="project" value="UniProtKB-KW"/>
</dbReference>